<dbReference type="Ensembl" id="ENSECRT00000024311.1">
    <property type="protein sequence ID" value="ENSECRP00000023788.1"/>
    <property type="gene ID" value="ENSECRG00000016124.1"/>
</dbReference>
<dbReference type="InterPro" id="IPR053896">
    <property type="entry name" value="BTN3A2-like_Ig-C"/>
</dbReference>
<accession>A0A8C4SWP2</accession>
<keyword evidence="10" id="KW-0393">Immunoglobulin domain</keyword>
<evidence type="ECO:0000256" key="1">
    <source>
        <dbReference type="ARBA" id="ARBA00004251"/>
    </source>
</evidence>
<evidence type="ECO:0000256" key="7">
    <source>
        <dbReference type="ARBA" id="ARBA00023157"/>
    </source>
</evidence>
<dbReference type="PANTHER" id="PTHR25466:SF2">
    <property type="entry name" value="T-LYMPHOCYTE ACTIVATION ANTIGEN CD86"/>
    <property type="match status" value="1"/>
</dbReference>
<dbReference type="InterPro" id="IPR036179">
    <property type="entry name" value="Ig-like_dom_sf"/>
</dbReference>
<keyword evidence="5 11" id="KW-1133">Transmembrane helix</keyword>
<evidence type="ECO:0000256" key="3">
    <source>
        <dbReference type="ARBA" id="ARBA00022692"/>
    </source>
</evidence>
<dbReference type="InterPro" id="IPR051713">
    <property type="entry name" value="T-cell_Activation_Regulation"/>
</dbReference>
<proteinExistence type="predicted"/>
<keyword evidence="7" id="KW-1015">Disulfide bond</keyword>
<keyword evidence="14" id="KW-1185">Reference proteome</keyword>
<dbReference type="AlphaFoldDB" id="A0A8C4SWP2"/>
<feature type="domain" description="Ig-like" evidence="12">
    <location>
        <begin position="34"/>
        <end position="136"/>
    </location>
</feature>
<evidence type="ECO:0000256" key="8">
    <source>
        <dbReference type="ARBA" id="ARBA00023170"/>
    </source>
</evidence>
<dbReference type="InterPro" id="IPR013783">
    <property type="entry name" value="Ig-like_fold"/>
</dbReference>
<reference evidence="13" key="2">
    <citation type="submission" date="2025-09" db="UniProtKB">
        <authorList>
            <consortium name="Ensembl"/>
        </authorList>
    </citation>
    <scope>IDENTIFICATION</scope>
</reference>
<dbReference type="GO" id="GO:0031295">
    <property type="term" value="P:T cell costimulation"/>
    <property type="evidence" value="ECO:0007669"/>
    <property type="project" value="TreeGrafter"/>
</dbReference>
<evidence type="ECO:0000313" key="14">
    <source>
        <dbReference type="Proteomes" id="UP000694620"/>
    </source>
</evidence>
<dbReference type="Pfam" id="PF22705">
    <property type="entry name" value="C2-set_3"/>
    <property type="match status" value="1"/>
</dbReference>
<gene>
    <name evidence="13" type="primary">LOC114641476</name>
</gene>
<dbReference type="Gene3D" id="2.60.40.10">
    <property type="entry name" value="Immunoglobulins"/>
    <property type="match status" value="2"/>
</dbReference>
<dbReference type="SUPFAM" id="SSF48726">
    <property type="entry name" value="Immunoglobulin"/>
    <property type="match status" value="2"/>
</dbReference>
<dbReference type="GeneTree" id="ENSGT00940000161590"/>
<organism evidence="13 14">
    <name type="scientific">Erpetoichthys calabaricus</name>
    <name type="common">Rope fish</name>
    <name type="synonym">Calamoichthys calabaricus</name>
    <dbReference type="NCBI Taxonomy" id="27687"/>
    <lineage>
        <taxon>Eukaryota</taxon>
        <taxon>Metazoa</taxon>
        <taxon>Chordata</taxon>
        <taxon>Craniata</taxon>
        <taxon>Vertebrata</taxon>
        <taxon>Euteleostomi</taxon>
        <taxon>Actinopterygii</taxon>
        <taxon>Polypteriformes</taxon>
        <taxon>Polypteridae</taxon>
        <taxon>Erpetoichthys</taxon>
    </lineage>
</organism>
<dbReference type="GO" id="GO:0006955">
    <property type="term" value="P:immune response"/>
    <property type="evidence" value="ECO:0007669"/>
    <property type="project" value="TreeGrafter"/>
</dbReference>
<dbReference type="FunFam" id="2.60.40.10:FF:000142">
    <property type="entry name" value="V-set domain-containing T-cell activation inhibitor 1"/>
    <property type="match status" value="1"/>
</dbReference>
<protein>
    <submittedName>
        <fullName evidence="13">ICOS ligand-like</fullName>
    </submittedName>
</protein>
<evidence type="ECO:0000256" key="5">
    <source>
        <dbReference type="ARBA" id="ARBA00022989"/>
    </source>
</evidence>
<feature type="transmembrane region" description="Helical" evidence="11">
    <location>
        <begin position="6"/>
        <end position="26"/>
    </location>
</feature>
<keyword evidence="9" id="KW-0325">Glycoprotein</keyword>
<evidence type="ECO:0000256" key="10">
    <source>
        <dbReference type="ARBA" id="ARBA00023319"/>
    </source>
</evidence>
<dbReference type="GO" id="GO:0042102">
    <property type="term" value="P:positive regulation of T cell proliferation"/>
    <property type="evidence" value="ECO:0007669"/>
    <property type="project" value="TreeGrafter"/>
</dbReference>
<feature type="domain" description="Ig-like" evidence="12">
    <location>
        <begin position="149"/>
        <end position="244"/>
    </location>
</feature>
<comment type="subcellular location">
    <subcellularLocation>
        <location evidence="1">Cell membrane</location>
        <topology evidence="1">Single-pass type I membrane protein</topology>
    </subcellularLocation>
</comment>
<keyword evidence="6 11" id="KW-0472">Membrane</keyword>
<keyword evidence="8" id="KW-0675">Receptor</keyword>
<evidence type="ECO:0000256" key="6">
    <source>
        <dbReference type="ARBA" id="ARBA00023136"/>
    </source>
</evidence>
<keyword evidence="3 11" id="KW-0812">Transmembrane</keyword>
<keyword evidence="2" id="KW-1003">Cell membrane</keyword>
<reference evidence="13" key="1">
    <citation type="submission" date="2025-08" db="UniProtKB">
        <authorList>
            <consortium name="Ensembl"/>
        </authorList>
    </citation>
    <scope>IDENTIFICATION</scope>
</reference>
<dbReference type="GO" id="GO:0009897">
    <property type="term" value="C:external side of plasma membrane"/>
    <property type="evidence" value="ECO:0007669"/>
    <property type="project" value="TreeGrafter"/>
</dbReference>
<evidence type="ECO:0000259" key="12">
    <source>
        <dbReference type="PROSITE" id="PS50835"/>
    </source>
</evidence>
<evidence type="ECO:0000256" key="11">
    <source>
        <dbReference type="SAM" id="Phobius"/>
    </source>
</evidence>
<evidence type="ECO:0000256" key="2">
    <source>
        <dbReference type="ARBA" id="ARBA00022475"/>
    </source>
</evidence>
<evidence type="ECO:0000256" key="9">
    <source>
        <dbReference type="ARBA" id="ARBA00023180"/>
    </source>
</evidence>
<dbReference type="PROSITE" id="PS50835">
    <property type="entry name" value="IG_LIKE"/>
    <property type="match status" value="2"/>
</dbReference>
<sequence length="325" mass="36267">MMAVRLANHGAALFGNLFFVILYLLVHQGRSSSPTKIHTIIGKIGELAVLPCVDDGDHLNLRDMRIYWQINYDITVHMYNRGVDDINYQNETYKGRTMLFVDQLEKGNYSLQITNITLADSAEYMCIAGKEHLELSKVTLRPVASFIDPVISVDELWVNNQASRNASCKSHSGYPKPNVYWNVRNGSTVEHPEATGTVITQDPDTRLYNVTSYITLNDTDESISCTVENPLLGENLTSPEWSLRPSGPQPGPFFKVLVASLFGAVVLLTILGLVVKCKCLPKKECRRDPPAELLLDHMTCPQENGTGGHPQTQETVVMLNKEMET</sequence>
<dbReference type="InterPro" id="IPR007110">
    <property type="entry name" value="Ig-like_dom"/>
</dbReference>
<keyword evidence="4" id="KW-0732">Signal</keyword>
<dbReference type="Proteomes" id="UP000694620">
    <property type="component" value="Unassembled WGS sequence"/>
</dbReference>
<dbReference type="GO" id="GO:0071222">
    <property type="term" value="P:cellular response to lipopolysaccharide"/>
    <property type="evidence" value="ECO:0007669"/>
    <property type="project" value="TreeGrafter"/>
</dbReference>
<dbReference type="PANTHER" id="PTHR25466">
    <property type="entry name" value="T-LYMPHOCYTE ACTIVATION ANTIGEN"/>
    <property type="match status" value="1"/>
</dbReference>
<dbReference type="GO" id="GO:0042130">
    <property type="term" value="P:negative regulation of T cell proliferation"/>
    <property type="evidence" value="ECO:0007669"/>
    <property type="project" value="TreeGrafter"/>
</dbReference>
<name>A0A8C4SWP2_ERPCA</name>
<evidence type="ECO:0000256" key="4">
    <source>
        <dbReference type="ARBA" id="ARBA00022729"/>
    </source>
</evidence>
<evidence type="ECO:0000313" key="13">
    <source>
        <dbReference type="Ensembl" id="ENSECRP00000023788.1"/>
    </source>
</evidence>
<feature type="transmembrane region" description="Helical" evidence="11">
    <location>
        <begin position="253"/>
        <end position="275"/>
    </location>
</feature>
<dbReference type="GO" id="GO:0007166">
    <property type="term" value="P:cell surface receptor signaling pathway"/>
    <property type="evidence" value="ECO:0007669"/>
    <property type="project" value="TreeGrafter"/>
</dbReference>